<dbReference type="InterPro" id="IPR036291">
    <property type="entry name" value="NAD(P)-bd_dom_sf"/>
</dbReference>
<proteinExistence type="inferred from homology"/>
<dbReference type="PANTHER" id="PTHR10366:SF562">
    <property type="entry name" value="ALDEHYDE REDUCTASE II (AFU_ORTHOLOGUE AFUA_1G11360)"/>
    <property type="match status" value="1"/>
</dbReference>
<name>A0A9P8EU60_AURME</name>
<dbReference type="SUPFAM" id="SSF51735">
    <property type="entry name" value="NAD(P)-binding Rossmann-fold domains"/>
    <property type="match status" value="1"/>
</dbReference>
<dbReference type="OrthoDB" id="2735536at2759"/>
<dbReference type="AlphaFoldDB" id="A0A9P8EU60"/>
<dbReference type="InterPro" id="IPR001509">
    <property type="entry name" value="Epimerase_deHydtase"/>
</dbReference>
<evidence type="ECO:0000313" key="4">
    <source>
        <dbReference type="EMBL" id="KAG9698616.1"/>
    </source>
</evidence>
<evidence type="ECO:0000313" key="5">
    <source>
        <dbReference type="Proteomes" id="UP000779574"/>
    </source>
</evidence>
<accession>A0A9P8EU60</accession>
<organism evidence="4 5">
    <name type="scientific">Aureobasidium melanogenum</name>
    <name type="common">Aureobasidium pullulans var. melanogenum</name>
    <dbReference type="NCBI Taxonomy" id="46634"/>
    <lineage>
        <taxon>Eukaryota</taxon>
        <taxon>Fungi</taxon>
        <taxon>Dikarya</taxon>
        <taxon>Ascomycota</taxon>
        <taxon>Pezizomycotina</taxon>
        <taxon>Dothideomycetes</taxon>
        <taxon>Dothideomycetidae</taxon>
        <taxon>Dothideales</taxon>
        <taxon>Saccotheciaceae</taxon>
        <taxon>Aureobasidium</taxon>
    </lineage>
</organism>
<evidence type="ECO:0000259" key="3">
    <source>
        <dbReference type="Pfam" id="PF01370"/>
    </source>
</evidence>
<feature type="non-terminal residue" evidence="4">
    <location>
        <position position="1"/>
    </location>
</feature>
<gene>
    <name evidence="4" type="ORF">KCU76_g2138</name>
</gene>
<dbReference type="InterPro" id="IPR050425">
    <property type="entry name" value="NAD(P)_dehydrat-like"/>
</dbReference>
<dbReference type="Pfam" id="PF01370">
    <property type="entry name" value="Epimerase"/>
    <property type="match status" value="1"/>
</dbReference>
<dbReference type="EMBL" id="JAHFXF010000050">
    <property type="protein sequence ID" value="KAG9698616.1"/>
    <property type="molecule type" value="Genomic_DNA"/>
</dbReference>
<dbReference type="Gene3D" id="3.40.50.720">
    <property type="entry name" value="NAD(P)-binding Rossmann-like Domain"/>
    <property type="match status" value="1"/>
</dbReference>
<protein>
    <recommendedName>
        <fullName evidence="3">NAD-dependent epimerase/dehydratase domain-containing protein</fullName>
    </recommendedName>
</protein>
<dbReference type="Proteomes" id="UP000779574">
    <property type="component" value="Unassembled WGS sequence"/>
</dbReference>
<feature type="domain" description="NAD-dependent epimerase/dehydratase" evidence="3">
    <location>
        <begin position="13"/>
        <end position="200"/>
    </location>
</feature>
<keyword evidence="1" id="KW-0560">Oxidoreductase</keyword>
<evidence type="ECO:0000256" key="1">
    <source>
        <dbReference type="ARBA" id="ARBA00023002"/>
    </source>
</evidence>
<comment type="similarity">
    <text evidence="2">Belongs to the NAD(P)-dependent epimerase/dehydratase family. Dihydroflavonol-4-reductase subfamily.</text>
</comment>
<dbReference type="GO" id="GO:0016616">
    <property type="term" value="F:oxidoreductase activity, acting on the CH-OH group of donors, NAD or NADP as acceptor"/>
    <property type="evidence" value="ECO:0007669"/>
    <property type="project" value="TreeGrafter"/>
</dbReference>
<reference evidence="4" key="1">
    <citation type="journal article" date="2021" name="J Fungi (Basel)">
        <title>Virulence traits and population genomics of the black yeast Aureobasidium melanogenum.</title>
        <authorList>
            <person name="Cernosa A."/>
            <person name="Sun X."/>
            <person name="Gostincar C."/>
            <person name="Fang C."/>
            <person name="Gunde-Cimerman N."/>
            <person name="Song Z."/>
        </authorList>
    </citation>
    <scope>NUCLEOTIDE SEQUENCE</scope>
    <source>
        <strain evidence="4">EXF-9911</strain>
    </source>
</reference>
<comment type="caution">
    <text evidence="4">The sequence shown here is derived from an EMBL/GenBank/DDBJ whole genome shotgun (WGS) entry which is preliminary data.</text>
</comment>
<dbReference type="PANTHER" id="PTHR10366">
    <property type="entry name" value="NAD DEPENDENT EPIMERASE/DEHYDRATASE"/>
    <property type="match status" value="1"/>
</dbReference>
<evidence type="ECO:0000256" key="2">
    <source>
        <dbReference type="ARBA" id="ARBA00023445"/>
    </source>
</evidence>
<sequence>MTVTTMLPPDALVLVTAANGLVASHVVDRLLEAGFRVRGTVRDLNKNKWMVSLFQTRYGPDRLALIEVPNPLAPNAWDASVKDVSGIAHVFGATDIYTQDYEQAVAAELPAHISLLEAAVQEPRMKAFVFTSSAWAAYTPMANNKTKVDEWTWNSTAIHLASSSDGDAELKFFANYMALKTVLEQRIWAYIRSRRFPYTCNSILLATVIGNTLQPRELGMPSTAGMVKWVYDGENNQILAAMQPQWCVDTRDAALLYVAALTTLSVNQERLFAFGDRYSWFKVAQILEEMFPAREIMSIPDRGWDQTQVCNQRAELLLKSMGQGGWTTLEESVKAGSECF</sequence>
<reference evidence="4" key="2">
    <citation type="submission" date="2021-08" db="EMBL/GenBank/DDBJ databases">
        <authorList>
            <person name="Gostincar C."/>
            <person name="Sun X."/>
            <person name="Song Z."/>
            <person name="Gunde-Cimerman N."/>
        </authorList>
    </citation>
    <scope>NUCLEOTIDE SEQUENCE</scope>
    <source>
        <strain evidence="4">EXF-9911</strain>
    </source>
</reference>